<dbReference type="PANTHER" id="PTHR31891:SF1">
    <property type="entry name" value="FORMAMIDASE C869.04-RELATED"/>
    <property type="match status" value="1"/>
</dbReference>
<feature type="compositionally biased region" description="Low complexity" evidence="1">
    <location>
        <begin position="363"/>
        <end position="377"/>
    </location>
</feature>
<feature type="compositionally biased region" description="Acidic residues" evidence="1">
    <location>
        <begin position="79"/>
        <end position="99"/>
    </location>
</feature>
<dbReference type="Proteomes" id="UP000663840">
    <property type="component" value="Unassembled WGS sequence"/>
</dbReference>
<feature type="compositionally biased region" description="Polar residues" evidence="1">
    <location>
        <begin position="540"/>
        <end position="555"/>
    </location>
</feature>
<feature type="compositionally biased region" description="Acidic residues" evidence="1">
    <location>
        <begin position="489"/>
        <end position="498"/>
    </location>
</feature>
<dbReference type="PANTHER" id="PTHR31891">
    <property type="entry name" value="FORMAMIDASE C869.04-RELATED"/>
    <property type="match status" value="1"/>
</dbReference>
<protein>
    <recommendedName>
        <fullName evidence="6">Formamidase</fullName>
    </recommendedName>
</protein>
<dbReference type="InterPro" id="IPR013860">
    <property type="entry name" value="AreA_GATA"/>
</dbReference>
<feature type="region of interest" description="Disordered" evidence="1">
    <location>
        <begin position="884"/>
        <end position="915"/>
    </location>
</feature>
<evidence type="ECO:0000256" key="1">
    <source>
        <dbReference type="SAM" id="MobiDB-lite"/>
    </source>
</evidence>
<feature type="compositionally biased region" description="Acidic residues" evidence="1">
    <location>
        <begin position="621"/>
        <end position="642"/>
    </location>
</feature>
<dbReference type="EMBL" id="CAJMWR010001133">
    <property type="protein sequence ID" value="CAE6416146.1"/>
    <property type="molecule type" value="Genomic_DNA"/>
</dbReference>
<name>A0A8H3ADS6_9AGAM</name>
<dbReference type="InterPro" id="IPR054833">
    <property type="entry name" value="FormamaseFmdA"/>
</dbReference>
<feature type="region of interest" description="Disordered" evidence="1">
    <location>
        <begin position="797"/>
        <end position="838"/>
    </location>
</feature>
<accession>A0A8H3ADS6</accession>
<dbReference type="InterPro" id="IPR021711">
    <property type="entry name" value="DUF3295"/>
</dbReference>
<gene>
    <name evidence="4" type="ORF">RDB_LOCUS49329</name>
</gene>
<feature type="region of interest" description="Disordered" evidence="1">
    <location>
        <begin position="350"/>
        <end position="561"/>
    </location>
</feature>
<reference evidence="4" key="1">
    <citation type="submission" date="2021-01" db="EMBL/GenBank/DDBJ databases">
        <authorList>
            <person name="Kaushik A."/>
        </authorList>
    </citation>
    <scope>NUCLEOTIDE SEQUENCE</scope>
    <source>
        <strain evidence="4">AG1-1A</strain>
    </source>
</reference>
<feature type="region of interest" description="Disordered" evidence="1">
    <location>
        <begin position="79"/>
        <end position="109"/>
    </location>
</feature>
<dbReference type="NCBIfam" id="NF045496">
    <property type="entry name" value="FormamaseFmdA"/>
    <property type="match status" value="1"/>
</dbReference>
<evidence type="ECO:0008006" key="6">
    <source>
        <dbReference type="Google" id="ProtNLM"/>
    </source>
</evidence>
<organism evidence="4 5">
    <name type="scientific">Rhizoctonia solani</name>
    <dbReference type="NCBI Taxonomy" id="456999"/>
    <lineage>
        <taxon>Eukaryota</taxon>
        <taxon>Fungi</taxon>
        <taxon>Dikarya</taxon>
        <taxon>Basidiomycota</taxon>
        <taxon>Agaricomycotina</taxon>
        <taxon>Agaricomycetes</taxon>
        <taxon>Cantharellales</taxon>
        <taxon>Ceratobasidiaceae</taxon>
        <taxon>Rhizoctonia</taxon>
    </lineage>
</organism>
<evidence type="ECO:0000313" key="4">
    <source>
        <dbReference type="EMBL" id="CAE6416146.1"/>
    </source>
</evidence>
<feature type="compositionally biased region" description="Acidic residues" evidence="1">
    <location>
        <begin position="763"/>
        <end position="774"/>
    </location>
</feature>
<comment type="caution">
    <text evidence="4">The sequence shown here is derived from an EMBL/GenBank/DDBJ whole genome shotgun (WGS) entry which is preliminary data.</text>
</comment>
<dbReference type="Pfam" id="PF08550">
    <property type="entry name" value="GATA_AreA"/>
    <property type="match status" value="1"/>
</dbReference>
<feature type="region of interest" description="Disordered" evidence="1">
    <location>
        <begin position="738"/>
        <end position="779"/>
    </location>
</feature>
<feature type="domain" description="Nitrogen regulatory protein areA GATA-like" evidence="2">
    <location>
        <begin position="29"/>
        <end position="56"/>
    </location>
</feature>
<evidence type="ECO:0000313" key="5">
    <source>
        <dbReference type="Proteomes" id="UP000663840"/>
    </source>
</evidence>
<feature type="compositionally biased region" description="Low complexity" evidence="1">
    <location>
        <begin position="752"/>
        <end position="761"/>
    </location>
</feature>
<proteinExistence type="predicted"/>
<dbReference type="InterPro" id="IPR004304">
    <property type="entry name" value="FmdA_AmdA"/>
</dbReference>
<feature type="region of interest" description="Disordered" evidence="1">
    <location>
        <begin position="620"/>
        <end position="643"/>
    </location>
</feature>
<evidence type="ECO:0000259" key="2">
    <source>
        <dbReference type="Pfam" id="PF08550"/>
    </source>
</evidence>
<feature type="non-terminal residue" evidence="4">
    <location>
        <position position="1"/>
    </location>
</feature>
<feature type="region of interest" description="Disordered" evidence="1">
    <location>
        <begin position="583"/>
        <end position="608"/>
    </location>
</feature>
<feature type="compositionally biased region" description="Polar residues" evidence="1">
    <location>
        <begin position="502"/>
        <end position="528"/>
    </location>
</feature>
<dbReference type="Gene3D" id="2.60.120.580">
    <property type="entry name" value="Acetamidase/Formamidase-like domains"/>
    <property type="match status" value="1"/>
</dbReference>
<dbReference type="Pfam" id="PF11702">
    <property type="entry name" value="DUF3295"/>
    <property type="match status" value="1"/>
</dbReference>
<feature type="domain" description="DUF3295" evidence="3">
    <location>
        <begin position="821"/>
        <end position="869"/>
    </location>
</feature>
<evidence type="ECO:0000259" key="3">
    <source>
        <dbReference type="Pfam" id="PF11702"/>
    </source>
</evidence>
<feature type="compositionally biased region" description="Polar residues" evidence="1">
    <location>
        <begin position="385"/>
        <end position="398"/>
    </location>
</feature>
<dbReference type="Pfam" id="PF03069">
    <property type="entry name" value="FmdA_AmdA"/>
    <property type="match status" value="1"/>
</dbReference>
<dbReference type="GO" id="GO:0016811">
    <property type="term" value="F:hydrolase activity, acting on carbon-nitrogen (but not peptide) bonds, in linear amides"/>
    <property type="evidence" value="ECO:0007669"/>
    <property type="project" value="InterPro"/>
</dbReference>
<dbReference type="SUPFAM" id="SSF141130">
    <property type="entry name" value="Acetamidase/Formamidase-like"/>
    <property type="match status" value="1"/>
</dbReference>
<sequence>MAVEFELPVLQISMAVVDKMQGPDALRALWTVFTKTTGALADGPRLENMTWRLWHRQLLLDRSMAHDSTMADPVFMEESTEEIVSDDNNDSDGEWEDDSAPPSRDPTVVPTATHIDKAGVNTRRQLSTVVLQRQAPNNASRPPRLSGEPPVILSASQPVLSSRPAITIESRSNSSPDGAYSSHGTNIGRIISNLLPEKLEVAVPSSLTLQSSMFAAGLNNDVPSTPIAQPVQFLIQSPSTPPNASAGTSAHLPPTLMVINPTPRPTPPDTPSTRARAVPTNIPVALSPSTAPLALAPPSTLSQPHLVLLPYPLASDKLVPAAALPLTPTTVTAPELADEDSKKKIFYVQSPEGATGSDDGRSHSSSSNSNTTSNVTDAHVGLGGQQASSVSSATTDEPVNSVEPPSETTPPPGQDISVTRGTNHTRHSSGNTAYNRPRAGRGVKASKPAAKAAHRGRPNALVRTTSNTSDKSRGDGRPRPARQHSVSEELVEEIEEIEGENKQTSASTSHTVTSLPRASPAPNLNMTPANKRAELPRNEVTASRVVSSPVQTRQALSHVRSPPNMVARASLVAPFTTIASAAPTAPTAHDNPVEAPRPPLNNNSSALMGLGHRGVHVETSSDLDIESGSEASWSDDETDNEDTLARAANEASRQRSMFEKIKPKAPIRNQSTTGLLTHLMNPDPRIFPQTAMRAHNSAQNLAAGRRVGAPTILQTSRSTVAVPKAAAVTAEEVTTHVSVDPTGRAVGGSGSRGLRLQGRPQGDVDEEGSTDEENSMPNELSKTYAQRRLEALATRARVPPPPPMEQVRRNGANAPAPAVAPRPAPQQPQATMPYDMDVRPIHSPRTVRRKMIAGELSESLRRNLMWERTSTRFAMGAGALGSGLRPLAGTRPGIQATNSERGTGGSRSGAEDDERAERRLALARNKSWANDFHHAGCYFAMSYDKRSIPTLISLDPSVPATQQQGLHNRWHPDIPSAGTVSPGQTFKLHCLDWTGGQIHNNDTADDIVAADLAQCHYLTGPVECEGAQPGDVLVVDVMDVAPFPDHAWGYCGIFDVNNGGGLLCDDFPVAAKAIWDLDGVYATSRHIPGVRFAGISHPGIMGCAPSKELLDKWNQREAQLIAEYPGAVPAVAYPPTRKSAYVGAASVLSDDIIETIAREGARTIPPREHGGNCDIKNLSKGSRVYFPVYVNGAKFSIGDLHFSQGDGELTFCGAIEMAGVATLKFTIIKDGMKKLSMSSPIYLPSVVDPKYATQVTFQGISVDNDGKQYSMDATVAYKQAARAAIEYIHSLGYTKEQAYLLMSCAPIEAHVASIVDHPNASITIGIPTEIFDR</sequence>
<feature type="compositionally biased region" description="Polar residues" evidence="1">
    <location>
        <begin position="416"/>
        <end position="434"/>
    </location>
</feature>